<dbReference type="PANTHER" id="PTHR48078">
    <property type="entry name" value="THREONINE DEHYDRATASE, MITOCHONDRIAL-RELATED"/>
    <property type="match status" value="1"/>
</dbReference>
<evidence type="ECO:0000313" key="13">
    <source>
        <dbReference type="Ensembl" id="ENSCPVP00000014104.1"/>
    </source>
</evidence>
<dbReference type="GO" id="GO:0004794">
    <property type="term" value="F:threonine deaminase activity"/>
    <property type="evidence" value="ECO:0007669"/>
    <property type="project" value="UniProtKB-EC"/>
</dbReference>
<name>A0A8C3Q9V0_GEOPR</name>
<dbReference type="Proteomes" id="UP000694382">
    <property type="component" value="Chromosome 15"/>
</dbReference>
<organism evidence="13 14">
    <name type="scientific">Geospiza parvula</name>
    <name type="common">Small tree-finch</name>
    <name type="synonym">Camarhynchus parvulus</name>
    <dbReference type="NCBI Taxonomy" id="87175"/>
    <lineage>
        <taxon>Eukaryota</taxon>
        <taxon>Metazoa</taxon>
        <taxon>Chordata</taxon>
        <taxon>Craniata</taxon>
        <taxon>Vertebrata</taxon>
        <taxon>Euteleostomi</taxon>
        <taxon>Archelosauria</taxon>
        <taxon>Archosauria</taxon>
        <taxon>Dinosauria</taxon>
        <taxon>Saurischia</taxon>
        <taxon>Theropoda</taxon>
        <taxon>Coelurosauria</taxon>
        <taxon>Aves</taxon>
        <taxon>Neognathae</taxon>
        <taxon>Neoaves</taxon>
        <taxon>Telluraves</taxon>
        <taxon>Australaves</taxon>
        <taxon>Passeriformes</taxon>
        <taxon>Thraupidae</taxon>
        <taxon>Camarhynchus</taxon>
    </lineage>
</organism>
<comment type="cofactor">
    <cofactor evidence="2">
        <name>pyridoxal 5'-phosphate</name>
        <dbReference type="ChEBI" id="CHEBI:597326"/>
    </cofactor>
</comment>
<dbReference type="EC" id="4.3.1.19" evidence="5"/>
<comment type="similarity">
    <text evidence="3">Belongs to the serine/threonine dehydratase family.</text>
</comment>
<evidence type="ECO:0000256" key="4">
    <source>
        <dbReference type="ARBA" id="ARBA00012093"/>
    </source>
</evidence>
<proteinExistence type="inferred from homology"/>
<evidence type="ECO:0000256" key="7">
    <source>
        <dbReference type="ARBA" id="ARBA00023098"/>
    </source>
</evidence>
<dbReference type="PANTHER" id="PTHR48078:SF16">
    <property type="entry name" value="SERINE DEHYDRATASE-LIKE"/>
    <property type="match status" value="1"/>
</dbReference>
<evidence type="ECO:0000313" key="14">
    <source>
        <dbReference type="Proteomes" id="UP000694382"/>
    </source>
</evidence>
<feature type="compositionally biased region" description="Polar residues" evidence="12">
    <location>
        <begin position="82"/>
        <end position="91"/>
    </location>
</feature>
<dbReference type="GO" id="GO:0006567">
    <property type="term" value="P:L-threonine catabolic process"/>
    <property type="evidence" value="ECO:0007669"/>
    <property type="project" value="TreeGrafter"/>
</dbReference>
<accession>A0A8C3Q9V0</accession>
<reference evidence="13" key="1">
    <citation type="submission" date="2020-02" db="EMBL/GenBank/DDBJ databases">
        <authorList>
            <person name="Enbody D E."/>
            <person name="Pettersson E M."/>
        </authorList>
    </citation>
    <scope>NUCLEOTIDE SEQUENCE [LARGE SCALE GENOMIC DNA]</scope>
</reference>
<evidence type="ECO:0000256" key="3">
    <source>
        <dbReference type="ARBA" id="ARBA00010869"/>
    </source>
</evidence>
<comment type="catalytic activity">
    <reaction evidence="11">
        <text>L-serine = pyruvate + NH4(+)</text>
        <dbReference type="Rhea" id="RHEA:19169"/>
        <dbReference type="ChEBI" id="CHEBI:15361"/>
        <dbReference type="ChEBI" id="CHEBI:28938"/>
        <dbReference type="ChEBI" id="CHEBI:33384"/>
        <dbReference type="EC" id="4.3.1.17"/>
    </reaction>
</comment>
<dbReference type="GO" id="GO:0030170">
    <property type="term" value="F:pyridoxal phosphate binding"/>
    <property type="evidence" value="ECO:0007669"/>
    <property type="project" value="InterPro"/>
</dbReference>
<evidence type="ECO:0000256" key="11">
    <source>
        <dbReference type="ARBA" id="ARBA00049406"/>
    </source>
</evidence>
<protein>
    <recommendedName>
        <fullName evidence="9">L-serine deaminase</fullName>
        <ecNumber evidence="4">4.3.1.17</ecNumber>
        <ecNumber evidence="5">4.3.1.19</ecNumber>
    </recommendedName>
    <alternativeName>
        <fullName evidence="10">L-threonine dehydratase</fullName>
    </alternativeName>
</protein>
<dbReference type="Pfam" id="PF00291">
    <property type="entry name" value="PALP"/>
    <property type="match status" value="1"/>
</dbReference>
<feature type="region of interest" description="Disordered" evidence="12">
    <location>
        <begin position="77"/>
        <end position="106"/>
    </location>
</feature>
<reference evidence="13" key="2">
    <citation type="submission" date="2025-08" db="UniProtKB">
        <authorList>
            <consortium name="Ensembl"/>
        </authorList>
    </citation>
    <scope>IDENTIFICATION</scope>
</reference>
<dbReference type="GO" id="GO:0006565">
    <property type="term" value="P:L-serine catabolic process"/>
    <property type="evidence" value="ECO:0007669"/>
    <property type="project" value="TreeGrafter"/>
</dbReference>
<dbReference type="InterPro" id="IPR050147">
    <property type="entry name" value="Ser/Thr_Dehydratase"/>
</dbReference>
<feature type="region of interest" description="Disordered" evidence="12">
    <location>
        <begin position="1"/>
        <end position="35"/>
    </location>
</feature>
<dbReference type="InterPro" id="IPR036052">
    <property type="entry name" value="TrpB-like_PALP_sf"/>
</dbReference>
<evidence type="ECO:0000256" key="10">
    <source>
        <dbReference type="ARBA" id="ARBA00042605"/>
    </source>
</evidence>
<keyword evidence="8" id="KW-0456">Lyase</keyword>
<dbReference type="Gene3D" id="3.40.50.1100">
    <property type="match status" value="2"/>
</dbReference>
<evidence type="ECO:0000256" key="5">
    <source>
        <dbReference type="ARBA" id="ARBA00012096"/>
    </source>
</evidence>
<keyword evidence="14" id="KW-1185">Reference proteome</keyword>
<feature type="compositionally biased region" description="Polar residues" evidence="12">
    <location>
        <begin position="1"/>
        <end position="13"/>
    </location>
</feature>
<keyword evidence="6" id="KW-0663">Pyridoxal phosphate</keyword>
<dbReference type="AlphaFoldDB" id="A0A8C3Q9V0"/>
<comment type="catalytic activity">
    <reaction evidence="1">
        <text>L-threonine = 2-oxobutanoate + NH4(+)</text>
        <dbReference type="Rhea" id="RHEA:22108"/>
        <dbReference type="ChEBI" id="CHEBI:16763"/>
        <dbReference type="ChEBI" id="CHEBI:28938"/>
        <dbReference type="ChEBI" id="CHEBI:57926"/>
        <dbReference type="EC" id="4.3.1.19"/>
    </reaction>
</comment>
<keyword evidence="7" id="KW-0443">Lipid metabolism</keyword>
<reference evidence="13" key="3">
    <citation type="submission" date="2025-09" db="UniProtKB">
        <authorList>
            <consortium name="Ensembl"/>
        </authorList>
    </citation>
    <scope>IDENTIFICATION</scope>
</reference>
<dbReference type="GO" id="GO:0003941">
    <property type="term" value="F:L-serine ammonia-lyase activity"/>
    <property type="evidence" value="ECO:0007669"/>
    <property type="project" value="UniProtKB-EC"/>
</dbReference>
<dbReference type="FunFam" id="3.40.50.1100:FF:000031">
    <property type="entry name" value="L-serine dehydratase/L-threonine deaminase"/>
    <property type="match status" value="1"/>
</dbReference>
<dbReference type="Ensembl" id="ENSCPVT00000014736.2">
    <property type="protein sequence ID" value="ENSCPVP00000014104.1"/>
    <property type="gene ID" value="ENSCPVG00000010313.2"/>
</dbReference>
<dbReference type="SUPFAM" id="SSF53686">
    <property type="entry name" value="Tryptophan synthase beta subunit-like PLP-dependent enzymes"/>
    <property type="match status" value="1"/>
</dbReference>
<dbReference type="InterPro" id="IPR000634">
    <property type="entry name" value="Ser/Thr_deHydtase_PyrdxlP-BS"/>
</dbReference>
<dbReference type="EC" id="4.3.1.17" evidence="4"/>
<sequence length="424" mass="43749">MPALGTSQGTAGNASPGDRPGCARAPGDTGAGDTARMQEGVAQPVLGSCRESCCILEMGGDTGDSPVLVGAAGGPWGAAGDSTASPGQSIPRQAMAARPAGGQKPQKPFHIVTPVLESLSLSKAAGTKVFMKMENVQPSGSFKIRGIGHLCQDAARKGCRRFVCSSGGNAGLAAAFAARELALPITVVVPSSSGPTPVRKLQELGATVEVYGKVWDEANSRAQELAKTEGWVIIPPFDHPLVWEGHASLVRELKDSLEDKPGAIVVAVGGGGLLAGVVAGLQQVGWQDVPIIAAETLGAHSFHEALKAGRLVTLPDITSVATCLGAKTVAARALECARECQVISQVVQDEEAVRAVQQFLDDERALVEPACGAPLAVLYSGRLQRLQSEGRLPSPLRPVLLVLCGGSNIHTAQLRALQSQLGLR</sequence>
<dbReference type="PROSITE" id="PS00165">
    <property type="entry name" value="DEHYDRATASE_SER_THR"/>
    <property type="match status" value="1"/>
</dbReference>
<evidence type="ECO:0000256" key="12">
    <source>
        <dbReference type="SAM" id="MobiDB-lite"/>
    </source>
</evidence>
<evidence type="ECO:0000256" key="6">
    <source>
        <dbReference type="ARBA" id="ARBA00022898"/>
    </source>
</evidence>
<evidence type="ECO:0000256" key="1">
    <source>
        <dbReference type="ARBA" id="ARBA00001274"/>
    </source>
</evidence>
<evidence type="ECO:0000256" key="2">
    <source>
        <dbReference type="ARBA" id="ARBA00001933"/>
    </source>
</evidence>
<dbReference type="InterPro" id="IPR001926">
    <property type="entry name" value="TrpB-like_PALP"/>
</dbReference>
<dbReference type="GO" id="GO:0009097">
    <property type="term" value="P:isoleucine biosynthetic process"/>
    <property type="evidence" value="ECO:0007669"/>
    <property type="project" value="TreeGrafter"/>
</dbReference>
<dbReference type="GO" id="GO:0006629">
    <property type="term" value="P:lipid metabolic process"/>
    <property type="evidence" value="ECO:0007669"/>
    <property type="project" value="UniProtKB-KW"/>
</dbReference>
<evidence type="ECO:0000256" key="8">
    <source>
        <dbReference type="ARBA" id="ARBA00023239"/>
    </source>
</evidence>
<evidence type="ECO:0000256" key="9">
    <source>
        <dbReference type="ARBA" id="ARBA00041766"/>
    </source>
</evidence>